<keyword evidence="2" id="KW-1185">Reference proteome</keyword>
<name>A0A6M2B6J1_9GAMM</name>
<reference evidence="1 2" key="2">
    <citation type="submission" date="2020-03" db="EMBL/GenBank/DDBJ databases">
        <title>Rahnella aceri sp. nov., isoated from traditional Jeju Makgeolli.</title>
        <authorList>
            <person name="Kim I.S."/>
            <person name="Jeon D."/>
        </authorList>
    </citation>
    <scope>NUCLEOTIDE SEQUENCE [LARGE SCALE GENOMIC DNA]</scope>
    <source>
        <strain evidence="1 2">Lac-M11</strain>
    </source>
</reference>
<sequence length="299" mass="34760">MSQIRLPARIYTTPAGAKSSEDLHYGDMTEQQLRSVYRLDDVSARVNPYTLTKIEELKASPFSDYNFPDRPSSLLIDYFPKKTSRFLHSYPEVKSTLSLKQCSDILFDEMRELSKPFALYGVYSGLIVKMINHMQKNSGLLFRDYLLNRALEDQIRHDFSGGSTLNRIAKGLSDNIDWNANILPESSILDLNAEVRAGRTPKFTRFKDKFNGMGITVHDTYSTQITLNYLSIKKGEFEASLHYKVQDHFGLDKWDIMKSEYHTFRFFRVWFFLQHYNKMAFKPFVTEMECTISISGRKP</sequence>
<gene>
    <name evidence="1" type="ORF">GW579_17930</name>
</gene>
<comment type="caution">
    <text evidence="1">The sequence shown here is derived from an EMBL/GenBank/DDBJ whole genome shotgun (WGS) entry which is preliminary data.</text>
</comment>
<dbReference type="RefSeq" id="WP_165060779.1">
    <property type="nucleotide sequence ID" value="NZ_JAADJS010000004.1"/>
</dbReference>
<dbReference type="Proteomes" id="UP000476696">
    <property type="component" value="Unassembled WGS sequence"/>
</dbReference>
<dbReference type="NCBIfam" id="TIGR03034">
    <property type="entry name" value="YPO3983 family protein"/>
    <property type="match status" value="1"/>
</dbReference>
<reference evidence="1 2" key="1">
    <citation type="submission" date="2020-01" db="EMBL/GenBank/DDBJ databases">
        <authorList>
            <person name="Lee S.D."/>
        </authorList>
    </citation>
    <scope>NUCLEOTIDE SEQUENCE [LARGE SCALE GENOMIC DNA]</scope>
    <source>
        <strain evidence="1 2">Lac-M11</strain>
    </source>
</reference>
<dbReference type="InterPro" id="IPR017483">
    <property type="entry name" value="CHP03034"/>
</dbReference>
<dbReference type="AlphaFoldDB" id="A0A6M2B6J1"/>
<dbReference type="Pfam" id="PF11692">
    <property type="entry name" value="DUF3289"/>
    <property type="match status" value="1"/>
</dbReference>
<protein>
    <submittedName>
        <fullName evidence="1">DUF3289 family protein</fullName>
    </submittedName>
</protein>
<proteinExistence type="predicted"/>
<evidence type="ECO:0000313" key="1">
    <source>
        <dbReference type="EMBL" id="NGX88960.1"/>
    </source>
</evidence>
<evidence type="ECO:0000313" key="2">
    <source>
        <dbReference type="Proteomes" id="UP000476696"/>
    </source>
</evidence>
<organism evidence="1 2">
    <name type="scientific">Rahnella contaminans</name>
    <dbReference type="NCBI Taxonomy" id="2703882"/>
    <lineage>
        <taxon>Bacteria</taxon>
        <taxon>Pseudomonadati</taxon>
        <taxon>Pseudomonadota</taxon>
        <taxon>Gammaproteobacteria</taxon>
        <taxon>Enterobacterales</taxon>
        <taxon>Yersiniaceae</taxon>
        <taxon>Rahnella</taxon>
    </lineage>
</organism>
<dbReference type="EMBL" id="JAADJS010000004">
    <property type="protein sequence ID" value="NGX88960.1"/>
    <property type="molecule type" value="Genomic_DNA"/>
</dbReference>
<accession>A0A6M2B6J1</accession>